<sequence>MPINDLDHLAQRLRGLPGVTAKSAIGAVTDVFGGGDWWSGPGDDGAVVHDRGRNLIVGGEAMLPSFVAKDPYGAGVAAVLANVNDLAAMGARPLAIVDTIVGPREVTRKILEGLKWAGETYQVPVVGGHLTESDGPPSLSAFGLGTAEKVLSATHAAPGQALMLACCLDGRMRDDFLFFPSFDERGDRLAGDVRALAEVAESGAAVAAKDVSMAGMIGSLAMLLEANRLGVQVDMDELPVPEGVPVADWLSCFPCFAFLLTTPDDRVEECAKAFTARGLTARRLGTLDDTGEVRLRDASGSVVVFDLNEESVTRLGR</sequence>
<accession>A0ABT4TBT9</accession>
<dbReference type="InterPro" id="IPR036676">
    <property type="entry name" value="PurM-like_C_sf"/>
</dbReference>
<evidence type="ECO:0000313" key="3">
    <source>
        <dbReference type="EMBL" id="MDA0647001.1"/>
    </source>
</evidence>
<dbReference type="InterPro" id="IPR006283">
    <property type="entry name" value="ThiL-like"/>
</dbReference>
<evidence type="ECO:0000259" key="1">
    <source>
        <dbReference type="Pfam" id="PF00586"/>
    </source>
</evidence>
<dbReference type="Gene3D" id="3.30.1330.10">
    <property type="entry name" value="PurM-like, N-terminal domain"/>
    <property type="match status" value="1"/>
</dbReference>
<dbReference type="PANTHER" id="PTHR30270">
    <property type="entry name" value="THIAMINE-MONOPHOSPHATE KINASE"/>
    <property type="match status" value="1"/>
</dbReference>
<dbReference type="InterPro" id="IPR016188">
    <property type="entry name" value="PurM-like_N"/>
</dbReference>
<dbReference type="Pfam" id="PF00586">
    <property type="entry name" value="AIRS"/>
    <property type="match status" value="1"/>
</dbReference>
<feature type="domain" description="PurM-like C-terminal" evidence="2">
    <location>
        <begin position="194"/>
        <end position="296"/>
    </location>
</feature>
<dbReference type="Gene3D" id="3.90.650.10">
    <property type="entry name" value="PurM-like C-terminal domain"/>
    <property type="match status" value="1"/>
</dbReference>
<reference evidence="3 4" key="1">
    <citation type="submission" date="2022-11" db="EMBL/GenBank/DDBJ databases">
        <title>Nonomuraea corallina sp. nov., a new species of the genus Nonomuraea isolated from sea side sediment in Thai sea.</title>
        <authorList>
            <person name="Ngamcharungchit C."/>
            <person name="Matsumoto A."/>
            <person name="Suriyachadkun C."/>
            <person name="Panbangred W."/>
            <person name="Inahashi Y."/>
            <person name="Intra B."/>
        </authorList>
    </citation>
    <scope>NUCLEOTIDE SEQUENCE [LARGE SCALE GENOMIC DNA]</scope>
    <source>
        <strain evidence="3 4">DSM 43553</strain>
    </source>
</reference>
<organism evidence="3 4">
    <name type="scientific">Nonomuraea ferruginea</name>
    <dbReference type="NCBI Taxonomy" id="46174"/>
    <lineage>
        <taxon>Bacteria</taxon>
        <taxon>Bacillati</taxon>
        <taxon>Actinomycetota</taxon>
        <taxon>Actinomycetes</taxon>
        <taxon>Streptosporangiales</taxon>
        <taxon>Streptosporangiaceae</taxon>
        <taxon>Nonomuraea</taxon>
    </lineage>
</organism>
<dbReference type="Pfam" id="PF02769">
    <property type="entry name" value="AIRS_C"/>
    <property type="match status" value="1"/>
</dbReference>
<dbReference type="PANTHER" id="PTHR30270:SF0">
    <property type="entry name" value="THIAMINE-MONOPHOSPHATE KINASE"/>
    <property type="match status" value="1"/>
</dbReference>
<name>A0ABT4TBT9_9ACTN</name>
<evidence type="ECO:0000313" key="4">
    <source>
        <dbReference type="Proteomes" id="UP001212498"/>
    </source>
</evidence>
<gene>
    <name evidence="3" type="ORF">OUY24_40795</name>
</gene>
<dbReference type="EMBL" id="JAPNUD010000245">
    <property type="protein sequence ID" value="MDA0647001.1"/>
    <property type="molecule type" value="Genomic_DNA"/>
</dbReference>
<comment type="caution">
    <text evidence="3">The sequence shown here is derived from an EMBL/GenBank/DDBJ whole genome shotgun (WGS) entry which is preliminary data.</text>
</comment>
<dbReference type="InterPro" id="IPR010918">
    <property type="entry name" value="PurM-like_C_dom"/>
</dbReference>
<dbReference type="Proteomes" id="UP001212498">
    <property type="component" value="Unassembled WGS sequence"/>
</dbReference>
<keyword evidence="4" id="KW-1185">Reference proteome</keyword>
<dbReference type="SUPFAM" id="SSF55326">
    <property type="entry name" value="PurM N-terminal domain-like"/>
    <property type="match status" value="1"/>
</dbReference>
<protein>
    <submittedName>
        <fullName evidence="3">AIR synthase related protein</fullName>
    </submittedName>
</protein>
<proteinExistence type="predicted"/>
<dbReference type="RefSeq" id="WP_148034941.1">
    <property type="nucleotide sequence ID" value="NZ_BAABFD010000006.1"/>
</dbReference>
<dbReference type="SUPFAM" id="SSF56042">
    <property type="entry name" value="PurM C-terminal domain-like"/>
    <property type="match status" value="1"/>
</dbReference>
<dbReference type="InterPro" id="IPR036921">
    <property type="entry name" value="PurM-like_N_sf"/>
</dbReference>
<evidence type="ECO:0000259" key="2">
    <source>
        <dbReference type="Pfam" id="PF02769"/>
    </source>
</evidence>
<feature type="domain" description="PurM-like N-terminal" evidence="1">
    <location>
        <begin position="42"/>
        <end position="146"/>
    </location>
</feature>